<dbReference type="AlphaFoldDB" id="A0A2U1CZW5"/>
<dbReference type="InterPro" id="IPR011330">
    <property type="entry name" value="Glyco_hydro/deAcase_b/a-brl"/>
</dbReference>
<accession>A0A2U1CZW5</accession>
<evidence type="ECO:0000313" key="2">
    <source>
        <dbReference type="Proteomes" id="UP000245887"/>
    </source>
</evidence>
<dbReference type="GO" id="GO:0005975">
    <property type="term" value="P:carbohydrate metabolic process"/>
    <property type="evidence" value="ECO:0007669"/>
    <property type="project" value="InterPro"/>
</dbReference>
<reference evidence="1 2" key="1">
    <citation type="submission" date="2018-04" db="EMBL/GenBank/DDBJ databases">
        <title>Genomic Encyclopedia of Type Strains, Phase IV (KMG-IV): sequencing the most valuable type-strain genomes for metagenomic binning, comparative biology and taxonomic classification.</title>
        <authorList>
            <person name="Goeker M."/>
        </authorList>
    </citation>
    <scope>NUCLEOTIDE SEQUENCE [LARGE SCALE GENOMIC DNA]</scope>
    <source>
        <strain evidence="1 2">DSM 28688</strain>
    </source>
</reference>
<dbReference type="CDD" id="cd10935">
    <property type="entry name" value="CE4_WalW"/>
    <property type="match status" value="1"/>
</dbReference>
<sequence>MGKEWHMFQNRRYIQPSADMTPRLMVVVDTEEEFDWHGEPDPEATQVSAMAHIERVQSIFDDYGIQPCYVIDYPIASQSLSIDALRSIYAEGRCEIGAHLHPWVNPPVEEALTKPNTYPGNLPRALEHEKLRHLRDTIQDAFGAPPTIYKAGRYGFGPNTTEILQELGFRTDLSVCPPLDSRGDGGPDYRRYDARPFWFGTARELLELPVTGAFTGWAHRFAVPLFDLATRLRRFRAPGILARLGAVDRLMLSPEGFSSDEHIRLTRFLMAEGVRTFTWSFHSPSVVPGYTDYVQTEQDLDRFLASFRRYFDFFFNELGGEATTPSRLRTHLESIT</sequence>
<name>A0A2U1CZW5_9GAMM</name>
<dbReference type="SUPFAM" id="SSF88713">
    <property type="entry name" value="Glycoside hydrolase/deacetylase"/>
    <property type="match status" value="1"/>
</dbReference>
<dbReference type="Gene3D" id="3.20.20.370">
    <property type="entry name" value="Glycoside hydrolase/deacetylase"/>
    <property type="match status" value="1"/>
</dbReference>
<dbReference type="Proteomes" id="UP000245887">
    <property type="component" value="Unassembled WGS sequence"/>
</dbReference>
<proteinExistence type="predicted"/>
<protein>
    <recommendedName>
        <fullName evidence="3">WalW protein</fullName>
    </recommendedName>
</protein>
<gene>
    <name evidence="1" type="ORF">C8D92_102363</name>
</gene>
<evidence type="ECO:0000313" key="1">
    <source>
        <dbReference type="EMBL" id="PVY78322.1"/>
    </source>
</evidence>
<evidence type="ECO:0008006" key="3">
    <source>
        <dbReference type="Google" id="ProtNLM"/>
    </source>
</evidence>
<dbReference type="EMBL" id="QEKQ01000002">
    <property type="protein sequence ID" value="PVY78322.1"/>
    <property type="molecule type" value="Genomic_DNA"/>
</dbReference>
<organism evidence="1 2">
    <name type="scientific">Tamilnaduibacter salinus</name>
    <dbReference type="NCBI Taxonomy" id="1484056"/>
    <lineage>
        <taxon>Bacteria</taxon>
        <taxon>Pseudomonadati</taxon>
        <taxon>Pseudomonadota</taxon>
        <taxon>Gammaproteobacteria</taxon>
        <taxon>Pseudomonadales</taxon>
        <taxon>Marinobacteraceae</taxon>
        <taxon>Tamilnaduibacter</taxon>
    </lineage>
</organism>
<comment type="caution">
    <text evidence="1">The sequence shown here is derived from an EMBL/GenBank/DDBJ whole genome shotgun (WGS) entry which is preliminary data.</text>
</comment>